<dbReference type="AlphaFoldDB" id="A0A382JRB9"/>
<dbReference type="PANTHER" id="PTHR12697:SF5">
    <property type="entry name" value="DEOXYHYPUSINE HYDROXYLASE"/>
    <property type="match status" value="1"/>
</dbReference>
<dbReference type="InterPro" id="IPR011989">
    <property type="entry name" value="ARM-like"/>
</dbReference>
<accession>A0A382JRB9</accession>
<evidence type="ECO:0008006" key="3">
    <source>
        <dbReference type="Google" id="ProtNLM"/>
    </source>
</evidence>
<dbReference type="InterPro" id="IPR000357">
    <property type="entry name" value="HEAT"/>
</dbReference>
<dbReference type="InterPro" id="IPR016024">
    <property type="entry name" value="ARM-type_fold"/>
</dbReference>
<sequence length="242" mass="25720">EPLIDFATTGPDSLRYISAQILGRIGDRRARGTLKQLAEDRNEHVRRAALLALGNMADPGIVDYLVAVLLEDALPDLRAAAAQSLGASDDTLAVPALVHALQDTASSVRKQAVVALHRLWTQQAEGAVTRTLTEDPVEVVRFVAAQALGQHRAVAAREPLRTALRDTSVWVRSEAARSLGMLGDAAVIEDLALLLERREGPDGDAAREALQMLTSANGGDAETVRGVEAADGAANARQEVDE</sequence>
<dbReference type="InterPro" id="IPR004155">
    <property type="entry name" value="PBS_lyase_HEAT"/>
</dbReference>
<dbReference type="Pfam" id="PF02985">
    <property type="entry name" value="HEAT"/>
    <property type="match status" value="1"/>
</dbReference>
<proteinExistence type="predicted"/>
<keyword evidence="1" id="KW-0677">Repeat</keyword>
<name>A0A382JRB9_9ZZZZ</name>
<feature type="non-terminal residue" evidence="2">
    <location>
        <position position="1"/>
    </location>
</feature>
<dbReference type="Pfam" id="PF13646">
    <property type="entry name" value="HEAT_2"/>
    <property type="match status" value="2"/>
</dbReference>
<dbReference type="SMART" id="SM00567">
    <property type="entry name" value="EZ_HEAT"/>
    <property type="match status" value="5"/>
</dbReference>
<dbReference type="EMBL" id="UINC01075564">
    <property type="protein sequence ID" value="SVC13872.1"/>
    <property type="molecule type" value="Genomic_DNA"/>
</dbReference>
<dbReference type="GO" id="GO:0016491">
    <property type="term" value="F:oxidoreductase activity"/>
    <property type="evidence" value="ECO:0007669"/>
    <property type="project" value="TreeGrafter"/>
</dbReference>
<dbReference type="Gene3D" id="1.25.10.10">
    <property type="entry name" value="Leucine-rich Repeat Variant"/>
    <property type="match status" value="2"/>
</dbReference>
<dbReference type="SUPFAM" id="SSF48371">
    <property type="entry name" value="ARM repeat"/>
    <property type="match status" value="1"/>
</dbReference>
<dbReference type="PANTHER" id="PTHR12697">
    <property type="entry name" value="PBS LYASE HEAT-LIKE PROTEIN"/>
    <property type="match status" value="1"/>
</dbReference>
<protein>
    <recommendedName>
        <fullName evidence="3">HEAT repeat domain-containing protein</fullName>
    </recommendedName>
</protein>
<organism evidence="2">
    <name type="scientific">marine metagenome</name>
    <dbReference type="NCBI Taxonomy" id="408172"/>
    <lineage>
        <taxon>unclassified sequences</taxon>
        <taxon>metagenomes</taxon>
        <taxon>ecological metagenomes</taxon>
    </lineage>
</organism>
<evidence type="ECO:0000256" key="1">
    <source>
        <dbReference type="ARBA" id="ARBA00022737"/>
    </source>
</evidence>
<reference evidence="2" key="1">
    <citation type="submission" date="2018-05" db="EMBL/GenBank/DDBJ databases">
        <authorList>
            <person name="Lanie J.A."/>
            <person name="Ng W.-L."/>
            <person name="Kazmierczak K.M."/>
            <person name="Andrzejewski T.M."/>
            <person name="Davidsen T.M."/>
            <person name="Wayne K.J."/>
            <person name="Tettelin H."/>
            <person name="Glass J.I."/>
            <person name="Rusch D."/>
            <person name="Podicherti R."/>
            <person name="Tsui H.-C.T."/>
            <person name="Winkler M.E."/>
        </authorList>
    </citation>
    <scope>NUCLEOTIDE SEQUENCE</scope>
</reference>
<evidence type="ECO:0000313" key="2">
    <source>
        <dbReference type="EMBL" id="SVC13872.1"/>
    </source>
</evidence>
<gene>
    <name evidence="2" type="ORF">METZ01_LOCUS266726</name>
</gene>